<dbReference type="AlphaFoldDB" id="A0A6C0B596"/>
<keyword evidence="1" id="KW-0472">Membrane</keyword>
<proteinExistence type="predicted"/>
<dbReference type="InterPro" id="IPR013320">
    <property type="entry name" value="ConA-like_dom_sf"/>
</dbReference>
<protein>
    <recommendedName>
        <fullName evidence="3">Lectin/glucanase superfamily protein</fullName>
    </recommendedName>
</protein>
<evidence type="ECO:0008006" key="3">
    <source>
        <dbReference type="Google" id="ProtNLM"/>
    </source>
</evidence>
<sequence length="240" mass="26451">MDTRTILISLMTLIVIGVMILLAYEFSYGFWSGTPSGLRPVMTSVTIVGPLQDGQTSQEFDALLPLSNNEDQGIEYSYAAWIQINDFDPPNNPILFTKGGPDLSLQSPSVIMTRGKNQITVTQDTYDKSHPEKVVIGNLPAGKLNHIAVCVNQTSLDVYVNGLLYRHVTMKKLPLQNQQPVYVAGGGGWNGQIGSLVYYNYALSPDAVRSLANTRPSVSADTLQYYPSYLSTDWWIGSHQ</sequence>
<dbReference type="EMBL" id="MN739079">
    <property type="protein sequence ID" value="QHS87222.1"/>
    <property type="molecule type" value="Genomic_DNA"/>
</dbReference>
<dbReference type="SUPFAM" id="SSF49899">
    <property type="entry name" value="Concanavalin A-like lectins/glucanases"/>
    <property type="match status" value="1"/>
</dbReference>
<evidence type="ECO:0000256" key="1">
    <source>
        <dbReference type="SAM" id="Phobius"/>
    </source>
</evidence>
<reference evidence="2" key="1">
    <citation type="journal article" date="2020" name="Nature">
        <title>Giant virus diversity and host interactions through global metagenomics.</title>
        <authorList>
            <person name="Schulz F."/>
            <person name="Roux S."/>
            <person name="Paez-Espino D."/>
            <person name="Jungbluth S."/>
            <person name="Walsh D.A."/>
            <person name="Denef V.J."/>
            <person name="McMahon K.D."/>
            <person name="Konstantinidis K.T."/>
            <person name="Eloe-Fadrosh E.A."/>
            <person name="Kyrpides N.C."/>
            <person name="Woyke T."/>
        </authorList>
    </citation>
    <scope>NUCLEOTIDE SEQUENCE</scope>
    <source>
        <strain evidence="2">GVMAG-M-3300009684-20</strain>
    </source>
</reference>
<feature type="transmembrane region" description="Helical" evidence="1">
    <location>
        <begin position="6"/>
        <end position="24"/>
    </location>
</feature>
<accession>A0A6C0B596</accession>
<dbReference type="Pfam" id="PF13385">
    <property type="entry name" value="Laminin_G_3"/>
    <property type="match status" value="1"/>
</dbReference>
<keyword evidence="1" id="KW-1133">Transmembrane helix</keyword>
<organism evidence="2">
    <name type="scientific">viral metagenome</name>
    <dbReference type="NCBI Taxonomy" id="1070528"/>
    <lineage>
        <taxon>unclassified sequences</taxon>
        <taxon>metagenomes</taxon>
        <taxon>organismal metagenomes</taxon>
    </lineage>
</organism>
<keyword evidence="1" id="KW-0812">Transmembrane</keyword>
<name>A0A6C0B596_9ZZZZ</name>
<dbReference type="Gene3D" id="2.60.120.200">
    <property type="match status" value="1"/>
</dbReference>
<evidence type="ECO:0000313" key="2">
    <source>
        <dbReference type="EMBL" id="QHS87222.1"/>
    </source>
</evidence>